<evidence type="ECO:0000313" key="2">
    <source>
        <dbReference type="EMBL" id="MCC0178247.1"/>
    </source>
</evidence>
<dbReference type="Proteomes" id="UP000729733">
    <property type="component" value="Unassembled WGS sequence"/>
</dbReference>
<keyword evidence="3" id="KW-1185">Reference proteome</keyword>
<feature type="transmembrane region" description="Helical" evidence="1">
    <location>
        <begin position="488"/>
        <end position="511"/>
    </location>
</feature>
<accession>A0A964BU57</accession>
<sequence length="611" mass="68524">MDRDLIVRALKSSCGNKNLRFQVIVHNSKLHIYINRKADYLADYVLLADTISSAIASLGLDTLSGIWLYSRKLGEVEPDWQVFMESPIQIDEEEMDTLGNSTLDRAEVINLQEFEDFQDEVSIEDTGLLQNTGLIHGKPLEEEEIHTFAKESDLWGIETKTEIHGLAEYCFVSNRKILTGDIIPPQKEIIRLVKFFHHLSSSNQHKILPGLDDYFKGKTTTDPENAPIAVKRWLKQITELPIEDRSTMAIWLSRYCFDSLATLAEFKSIEEKKPAANKVKRSSTEYGFAPVNAQTDKEERFDDFDKNQARFIDRLIIPVVWILATVVLIFLGVYTNGVDTRSTSQEIPALCQTTIGSPNYCRLGVNLAGEKAIARSEESIFPLSQVTQTVAAYGCQRFANVKAGAFNSLDPTQNPVVSSYGEKIFPHIYVVEAVQKHATQSGNIRVGCVYTTGEGERSPTKLASDVIPLNWPQEYYRPENVSDTNFSFGIYTNLINLGLYTLFSAISLAIVSRFKLGIDIKNRLQTVYQIAFILGISQLLAVSLPAFNLLGSIVFFILAILGCDRLIKSFSLNFKNGYSTVFLGILTILALQFLLYGISLKLINSLMQSIL</sequence>
<organism evidence="2 3">
    <name type="scientific">Waterburya agarophytonicola KI4</name>
    <dbReference type="NCBI Taxonomy" id="2874699"/>
    <lineage>
        <taxon>Bacteria</taxon>
        <taxon>Bacillati</taxon>
        <taxon>Cyanobacteriota</taxon>
        <taxon>Cyanophyceae</taxon>
        <taxon>Pleurocapsales</taxon>
        <taxon>Hyellaceae</taxon>
        <taxon>Waterburya</taxon>
        <taxon>Waterburya agarophytonicola</taxon>
    </lineage>
</organism>
<proteinExistence type="predicted"/>
<evidence type="ECO:0000313" key="3">
    <source>
        <dbReference type="Proteomes" id="UP000729733"/>
    </source>
</evidence>
<name>A0A964BU57_9CYAN</name>
<protein>
    <submittedName>
        <fullName evidence="2">Uncharacterized protein</fullName>
    </submittedName>
</protein>
<dbReference type="RefSeq" id="WP_229641314.1">
    <property type="nucleotide sequence ID" value="NZ_JADWDC010000038.1"/>
</dbReference>
<feature type="transmembrane region" description="Helical" evidence="1">
    <location>
        <begin position="581"/>
        <end position="603"/>
    </location>
</feature>
<keyword evidence="1" id="KW-0472">Membrane</keyword>
<evidence type="ECO:0000256" key="1">
    <source>
        <dbReference type="SAM" id="Phobius"/>
    </source>
</evidence>
<keyword evidence="1" id="KW-1133">Transmembrane helix</keyword>
<dbReference type="EMBL" id="JADWDC010000038">
    <property type="protein sequence ID" value="MCC0178247.1"/>
    <property type="molecule type" value="Genomic_DNA"/>
</dbReference>
<comment type="caution">
    <text evidence="2">The sequence shown here is derived from an EMBL/GenBank/DDBJ whole genome shotgun (WGS) entry which is preliminary data.</text>
</comment>
<feature type="transmembrane region" description="Helical" evidence="1">
    <location>
        <begin position="315"/>
        <end position="334"/>
    </location>
</feature>
<reference evidence="2" key="1">
    <citation type="journal article" date="2021" name="Antonie Van Leeuwenhoek">
        <title>Draft genome and description of Waterburya agarophytonicola gen. nov. sp. nov. (Pleurocapsales, Cyanobacteria): a seaweed symbiont.</title>
        <authorList>
            <person name="Bonthond G."/>
            <person name="Shalygin S."/>
            <person name="Bayer T."/>
            <person name="Weinberger F."/>
        </authorList>
    </citation>
    <scope>NUCLEOTIDE SEQUENCE</scope>
    <source>
        <strain evidence="2">KI4</strain>
    </source>
</reference>
<keyword evidence="1" id="KW-0812">Transmembrane</keyword>
<gene>
    <name evidence="2" type="ORF">I4641_14800</name>
</gene>
<dbReference type="AlphaFoldDB" id="A0A964BU57"/>
<feature type="transmembrane region" description="Helical" evidence="1">
    <location>
        <begin position="532"/>
        <end position="561"/>
    </location>
</feature>